<keyword evidence="1" id="KW-1133">Transmembrane helix</keyword>
<feature type="transmembrane region" description="Helical" evidence="1">
    <location>
        <begin position="169"/>
        <end position="189"/>
    </location>
</feature>
<feature type="transmembrane region" description="Helical" evidence="1">
    <location>
        <begin position="142"/>
        <end position="162"/>
    </location>
</feature>
<dbReference type="STRING" id="1745343.A0A2J6Q5E4"/>
<feature type="transmembrane region" description="Helical" evidence="1">
    <location>
        <begin position="114"/>
        <end position="130"/>
    </location>
</feature>
<organism evidence="2 3">
    <name type="scientific">Hyaloscypha hepaticicola</name>
    <dbReference type="NCBI Taxonomy" id="2082293"/>
    <lineage>
        <taxon>Eukaryota</taxon>
        <taxon>Fungi</taxon>
        <taxon>Dikarya</taxon>
        <taxon>Ascomycota</taxon>
        <taxon>Pezizomycotina</taxon>
        <taxon>Leotiomycetes</taxon>
        <taxon>Helotiales</taxon>
        <taxon>Hyaloscyphaceae</taxon>
        <taxon>Hyaloscypha</taxon>
    </lineage>
</organism>
<feature type="transmembrane region" description="Helical" evidence="1">
    <location>
        <begin position="33"/>
        <end position="58"/>
    </location>
</feature>
<proteinExistence type="predicted"/>
<feature type="transmembrane region" description="Helical" evidence="1">
    <location>
        <begin position="304"/>
        <end position="332"/>
    </location>
</feature>
<dbReference type="Proteomes" id="UP000235672">
    <property type="component" value="Unassembled WGS sequence"/>
</dbReference>
<evidence type="ECO:0000313" key="2">
    <source>
        <dbReference type="EMBL" id="PMD21502.1"/>
    </source>
</evidence>
<keyword evidence="1" id="KW-0472">Membrane</keyword>
<dbReference type="OrthoDB" id="4582561at2759"/>
<name>A0A2J6Q5E4_9HELO</name>
<evidence type="ECO:0000256" key="1">
    <source>
        <dbReference type="SAM" id="Phobius"/>
    </source>
</evidence>
<evidence type="ECO:0000313" key="3">
    <source>
        <dbReference type="Proteomes" id="UP000235672"/>
    </source>
</evidence>
<feature type="transmembrane region" description="Helical" evidence="1">
    <location>
        <begin position="347"/>
        <end position="367"/>
    </location>
</feature>
<gene>
    <name evidence="2" type="ORF">NA56DRAFT_127936</name>
</gene>
<sequence>MFKLLILTLLALAYVFPSILDFTRWLAKTAKIMISYLTQSAIAIVGLLSLAILGYGVYRAQKKMAKEGQSRVLTGLTLHEESSSPKKPPKTRKTVEDHYIAWCATLAEFHKAQCYFVIALQIATFVITYSKTTPVINVDQNFLLMVAVDGGLPVVLTLYTLMTFGKRSWYIIVLSIISVAMSTFNGTHITRNFSSYTDVKGLGPATCGGVGPAGLCYGLGANDYIIDTSVSSDDYFLIMSIVDVFAGCLVIWKILTESTNWWSVASSAVTKRMAKILAPLVGRIKPTNGLPADKVRRFNKINRLLQLSITIFLHFVIVALLLCCMGLEFFLFQELLTSPYVDAKSWGFGQIVGITIWMGVILELVYLEWSQYLPPLKTGMKANIGQMALKRAWSGVFQNGSRLRSMRINRDISLSRWRRWNLGSRAMIRIR</sequence>
<keyword evidence="1" id="KW-0812">Transmembrane</keyword>
<protein>
    <submittedName>
        <fullName evidence="2">Uncharacterized protein</fullName>
    </submittedName>
</protein>
<reference evidence="2 3" key="1">
    <citation type="submission" date="2016-05" db="EMBL/GenBank/DDBJ databases">
        <title>A degradative enzymes factory behind the ericoid mycorrhizal symbiosis.</title>
        <authorList>
            <consortium name="DOE Joint Genome Institute"/>
            <person name="Martino E."/>
            <person name="Morin E."/>
            <person name="Grelet G."/>
            <person name="Kuo A."/>
            <person name="Kohler A."/>
            <person name="Daghino S."/>
            <person name="Barry K."/>
            <person name="Choi C."/>
            <person name="Cichocki N."/>
            <person name="Clum A."/>
            <person name="Copeland A."/>
            <person name="Hainaut M."/>
            <person name="Haridas S."/>
            <person name="Labutti K."/>
            <person name="Lindquist E."/>
            <person name="Lipzen A."/>
            <person name="Khouja H.-R."/>
            <person name="Murat C."/>
            <person name="Ohm R."/>
            <person name="Olson A."/>
            <person name="Spatafora J."/>
            <person name="Veneault-Fourrey C."/>
            <person name="Henrissat B."/>
            <person name="Grigoriev I."/>
            <person name="Martin F."/>
            <person name="Perotto S."/>
        </authorList>
    </citation>
    <scope>NUCLEOTIDE SEQUENCE [LARGE SCALE GENOMIC DNA]</scope>
    <source>
        <strain evidence="2 3">UAMH 7357</strain>
    </source>
</reference>
<dbReference type="AlphaFoldDB" id="A0A2J6Q5E4"/>
<dbReference type="EMBL" id="KZ613481">
    <property type="protein sequence ID" value="PMD21502.1"/>
    <property type="molecule type" value="Genomic_DNA"/>
</dbReference>
<feature type="transmembrane region" description="Helical" evidence="1">
    <location>
        <begin position="235"/>
        <end position="255"/>
    </location>
</feature>
<accession>A0A2J6Q5E4</accession>
<keyword evidence="3" id="KW-1185">Reference proteome</keyword>